<evidence type="ECO:0000256" key="11">
    <source>
        <dbReference type="ARBA" id="ARBA00032973"/>
    </source>
</evidence>
<evidence type="ECO:0000313" key="15">
    <source>
        <dbReference type="EMBL" id="GEM09702.1"/>
    </source>
</evidence>
<dbReference type="CDD" id="cd00354">
    <property type="entry name" value="FBPase"/>
    <property type="match status" value="1"/>
</dbReference>
<feature type="domain" description="Fructose-1-6-bisphosphatase class 1 C-terminal" evidence="14">
    <location>
        <begin position="208"/>
        <end position="265"/>
    </location>
</feature>
<evidence type="ECO:0000256" key="12">
    <source>
        <dbReference type="RuleBase" id="RU000508"/>
    </source>
</evidence>
<dbReference type="SUPFAM" id="SSF56655">
    <property type="entry name" value="Carbohydrate phosphatase"/>
    <property type="match status" value="1"/>
</dbReference>
<dbReference type="FunFam" id="3.30.540.10:FF:000002">
    <property type="entry name" value="Fructose-1,6-bisphosphatase class 1"/>
    <property type="match status" value="1"/>
</dbReference>
<sequence>MSHTGFDEGAPKTEIITLTSHVLSQQQRHPIATGDLTLLLTAIQTTCKFISTNVRRAGLLNLIGAAGSANVQGEDQKKLDILSNDIMVNSLRASGKTAVLVSEEIDDPIIIDAAHRGRYCVVFDPLDGSSNIDAGVNIGTIFGVYKCADDSDGKVEDVLRPGSELQVAGYCMYGSSANLVISTGQGVNGYTLDNGIGEFILTHPNIRIPDRGKIYSFNEGNSLWWPDHVNKYLESVKFPENGKPYSARYIGSMVADVHRTLLYGGTPLSRDPQPRWTWIDSIAYVNAGIFGYPADKKSKNGKLRLLYEAFPMAFLVEQAGGLATTGTKRILDIQPTSIHERTPIYLGSKEDVEDLQKFFKDQQ</sequence>
<evidence type="ECO:0000256" key="10">
    <source>
        <dbReference type="ARBA" id="ARBA00024331"/>
    </source>
</evidence>
<dbReference type="GO" id="GO:0006000">
    <property type="term" value="P:fructose metabolic process"/>
    <property type="evidence" value="ECO:0007669"/>
    <property type="project" value="TreeGrafter"/>
</dbReference>
<dbReference type="GO" id="GO:0005986">
    <property type="term" value="P:sucrose biosynthetic process"/>
    <property type="evidence" value="ECO:0007669"/>
    <property type="project" value="TreeGrafter"/>
</dbReference>
<dbReference type="EMBL" id="BJWK01000008">
    <property type="protein sequence ID" value="GEM09702.1"/>
    <property type="molecule type" value="Genomic_DNA"/>
</dbReference>
<accession>A0A511KH65</accession>
<feature type="domain" description="Fructose-1-6-bisphosphatase class 1 C-terminal" evidence="14">
    <location>
        <begin position="286"/>
        <end position="359"/>
    </location>
</feature>
<dbReference type="Pfam" id="PF00316">
    <property type="entry name" value="FBPase"/>
    <property type="match status" value="1"/>
</dbReference>
<comment type="caution">
    <text evidence="15">The sequence shown here is derived from an EMBL/GenBank/DDBJ whole genome shotgun (WGS) entry which is preliminary data.</text>
</comment>
<evidence type="ECO:0000256" key="8">
    <source>
        <dbReference type="ARBA" id="ARBA00022842"/>
    </source>
</evidence>
<dbReference type="PANTHER" id="PTHR11556:SF1">
    <property type="entry name" value="FRUCTOSE-BISPHOSPHATASE"/>
    <property type="match status" value="1"/>
</dbReference>
<dbReference type="Gene3D" id="3.30.540.10">
    <property type="entry name" value="Fructose-1,6-Bisphosphatase, subunit A, domain 1"/>
    <property type="match status" value="1"/>
</dbReference>
<evidence type="ECO:0000256" key="2">
    <source>
        <dbReference type="ARBA" id="ARBA00001946"/>
    </source>
</evidence>
<keyword evidence="6" id="KW-0479">Metal-binding</keyword>
<comment type="catalytic activity">
    <reaction evidence="1">
        <text>beta-D-fructose 1,6-bisphosphate + H2O = beta-D-fructose 6-phosphate + phosphate</text>
        <dbReference type="Rhea" id="RHEA:11064"/>
        <dbReference type="ChEBI" id="CHEBI:15377"/>
        <dbReference type="ChEBI" id="CHEBI:32966"/>
        <dbReference type="ChEBI" id="CHEBI:43474"/>
        <dbReference type="ChEBI" id="CHEBI:57634"/>
        <dbReference type="EC" id="3.1.3.11"/>
    </reaction>
</comment>
<evidence type="ECO:0000256" key="1">
    <source>
        <dbReference type="ARBA" id="ARBA00001273"/>
    </source>
</evidence>
<evidence type="ECO:0000256" key="3">
    <source>
        <dbReference type="ARBA" id="ARBA00010941"/>
    </source>
</evidence>
<dbReference type="EC" id="3.1.3.11" evidence="5"/>
<feature type="domain" description="Fructose-1-6-bisphosphatase class I N-terminal" evidence="13">
    <location>
        <begin position="16"/>
        <end position="204"/>
    </location>
</feature>
<dbReference type="Gene3D" id="3.40.190.80">
    <property type="match status" value="2"/>
</dbReference>
<evidence type="ECO:0000256" key="4">
    <source>
        <dbReference type="ARBA" id="ARBA00011881"/>
    </source>
</evidence>
<evidence type="ECO:0000259" key="13">
    <source>
        <dbReference type="Pfam" id="PF00316"/>
    </source>
</evidence>
<dbReference type="GO" id="GO:0005829">
    <property type="term" value="C:cytosol"/>
    <property type="evidence" value="ECO:0007669"/>
    <property type="project" value="TreeGrafter"/>
</dbReference>
<dbReference type="PIRSF" id="PIRSF000904">
    <property type="entry name" value="FBPtase_SBPase"/>
    <property type="match status" value="1"/>
</dbReference>
<dbReference type="InterPro" id="IPR000146">
    <property type="entry name" value="FBPase_class-1"/>
</dbReference>
<protein>
    <recommendedName>
        <fullName evidence="5">fructose-bisphosphatase</fullName>
        <ecNumber evidence="5">3.1.3.11</ecNumber>
    </recommendedName>
    <alternativeName>
        <fullName evidence="11">D-fructose-1,6-bisphosphate 1-phosphohydrolase</fullName>
    </alternativeName>
</protein>
<dbReference type="PRINTS" id="PR00115">
    <property type="entry name" value="F16BPHPHTASE"/>
</dbReference>
<evidence type="ECO:0000256" key="6">
    <source>
        <dbReference type="ARBA" id="ARBA00022723"/>
    </source>
</evidence>
<dbReference type="PANTHER" id="PTHR11556">
    <property type="entry name" value="FRUCTOSE-1,6-BISPHOSPHATASE-RELATED"/>
    <property type="match status" value="1"/>
</dbReference>
<reference evidence="15 16" key="1">
    <citation type="submission" date="2019-07" db="EMBL/GenBank/DDBJ databases">
        <title>Rhodotorula toruloides NBRC10032 genome sequencing.</title>
        <authorList>
            <person name="Shida Y."/>
            <person name="Takaku H."/>
            <person name="Ogasawara W."/>
            <person name="Mori K."/>
        </authorList>
    </citation>
    <scope>NUCLEOTIDE SEQUENCE [LARGE SCALE GENOMIC DNA]</scope>
    <source>
        <strain evidence="15 16">NBRC10032</strain>
    </source>
</reference>
<keyword evidence="9 12" id="KW-0119">Carbohydrate metabolism</keyword>
<comment type="cofactor">
    <cofactor evidence="2">
        <name>Mg(2+)</name>
        <dbReference type="ChEBI" id="CHEBI:18420"/>
    </cofactor>
</comment>
<organism evidence="15 16">
    <name type="scientific">Rhodotorula toruloides</name>
    <name type="common">Yeast</name>
    <name type="synonym">Rhodosporidium toruloides</name>
    <dbReference type="NCBI Taxonomy" id="5286"/>
    <lineage>
        <taxon>Eukaryota</taxon>
        <taxon>Fungi</taxon>
        <taxon>Dikarya</taxon>
        <taxon>Basidiomycota</taxon>
        <taxon>Pucciniomycotina</taxon>
        <taxon>Microbotryomycetes</taxon>
        <taxon>Sporidiobolales</taxon>
        <taxon>Sporidiobolaceae</taxon>
        <taxon>Rhodotorula</taxon>
    </lineage>
</organism>
<dbReference type="GO" id="GO:0006094">
    <property type="term" value="P:gluconeogenesis"/>
    <property type="evidence" value="ECO:0007669"/>
    <property type="project" value="TreeGrafter"/>
</dbReference>
<dbReference type="PROSITE" id="PS00124">
    <property type="entry name" value="FBPASE"/>
    <property type="match status" value="1"/>
</dbReference>
<dbReference type="Proteomes" id="UP000321518">
    <property type="component" value="Unassembled WGS sequence"/>
</dbReference>
<dbReference type="InterPro" id="IPR028343">
    <property type="entry name" value="FBPtase"/>
</dbReference>
<keyword evidence="7 12" id="KW-0378">Hydrolase</keyword>
<evidence type="ECO:0000259" key="14">
    <source>
        <dbReference type="Pfam" id="PF18913"/>
    </source>
</evidence>
<dbReference type="PIRSF" id="PIRSF500210">
    <property type="entry name" value="FBPtase"/>
    <property type="match status" value="1"/>
</dbReference>
<comment type="similarity">
    <text evidence="3 12">Belongs to the FBPase class 1 family.</text>
</comment>
<dbReference type="GO" id="GO:0046872">
    <property type="term" value="F:metal ion binding"/>
    <property type="evidence" value="ECO:0007669"/>
    <property type="project" value="UniProtKB-KW"/>
</dbReference>
<dbReference type="OrthoDB" id="10256725at2759"/>
<dbReference type="GO" id="GO:0042132">
    <property type="term" value="F:fructose 1,6-bisphosphate 1-phosphatase activity"/>
    <property type="evidence" value="ECO:0007669"/>
    <property type="project" value="UniProtKB-EC"/>
</dbReference>
<dbReference type="Pfam" id="PF18913">
    <property type="entry name" value="FBPase_C"/>
    <property type="match status" value="2"/>
</dbReference>
<dbReference type="HAMAP" id="MF_01855">
    <property type="entry name" value="FBPase_class1"/>
    <property type="match status" value="1"/>
</dbReference>
<dbReference type="InterPro" id="IPR033391">
    <property type="entry name" value="FBPase_N"/>
</dbReference>
<gene>
    <name evidence="15" type="ORF">Rt10032_c08g3719</name>
</gene>
<evidence type="ECO:0000313" key="16">
    <source>
        <dbReference type="Proteomes" id="UP000321518"/>
    </source>
</evidence>
<dbReference type="AlphaFoldDB" id="A0A511KH65"/>
<dbReference type="GO" id="GO:0006002">
    <property type="term" value="P:fructose 6-phosphate metabolic process"/>
    <property type="evidence" value="ECO:0007669"/>
    <property type="project" value="TreeGrafter"/>
</dbReference>
<dbReference type="InterPro" id="IPR044015">
    <property type="entry name" value="FBPase_C_dom"/>
</dbReference>
<dbReference type="InterPro" id="IPR020548">
    <property type="entry name" value="Fructose_bisphosphatase_AS"/>
</dbReference>
<comment type="pathway">
    <text evidence="10">Carbohydrate biosynthesis.</text>
</comment>
<dbReference type="GO" id="GO:0030388">
    <property type="term" value="P:fructose 1,6-bisphosphate metabolic process"/>
    <property type="evidence" value="ECO:0007669"/>
    <property type="project" value="TreeGrafter"/>
</dbReference>
<keyword evidence="8" id="KW-0460">Magnesium</keyword>
<comment type="subunit">
    <text evidence="4">Homotetramer.</text>
</comment>
<evidence type="ECO:0000256" key="9">
    <source>
        <dbReference type="ARBA" id="ARBA00023277"/>
    </source>
</evidence>
<proteinExistence type="inferred from homology"/>
<name>A0A511KH65_RHOTO</name>
<evidence type="ECO:0000256" key="5">
    <source>
        <dbReference type="ARBA" id="ARBA00013093"/>
    </source>
</evidence>
<evidence type="ECO:0000256" key="7">
    <source>
        <dbReference type="ARBA" id="ARBA00022801"/>
    </source>
</evidence>